<name>A0ABS2SSQ2_9BACI</name>
<comment type="caution">
    <text evidence="2">The sequence shown here is derived from an EMBL/GenBank/DDBJ whole genome shotgun (WGS) entry which is preliminary data.</text>
</comment>
<dbReference type="EMBL" id="JAFBCV010000003">
    <property type="protein sequence ID" value="MBM7838280.1"/>
    <property type="molecule type" value="Genomic_DNA"/>
</dbReference>
<gene>
    <name evidence="2" type="ORF">JOC54_001511</name>
</gene>
<protein>
    <submittedName>
        <fullName evidence="2">MPP superfamily phosphohydrolase</fullName>
    </submittedName>
</protein>
<dbReference type="PANTHER" id="PTHR31302:SF32">
    <property type="entry name" value="PHOSPHOESTERASE"/>
    <property type="match status" value="1"/>
</dbReference>
<evidence type="ECO:0000313" key="3">
    <source>
        <dbReference type="Proteomes" id="UP001179280"/>
    </source>
</evidence>
<dbReference type="Gene3D" id="3.60.21.10">
    <property type="match status" value="1"/>
</dbReference>
<dbReference type="InterPro" id="IPR004843">
    <property type="entry name" value="Calcineurin-like_PHP"/>
</dbReference>
<dbReference type="RefSeq" id="WP_204465410.1">
    <property type="nucleotide sequence ID" value="NZ_JAFBCV010000003.1"/>
</dbReference>
<dbReference type="Pfam" id="PF00149">
    <property type="entry name" value="Metallophos"/>
    <property type="match status" value="1"/>
</dbReference>
<keyword evidence="3" id="KW-1185">Reference proteome</keyword>
<sequence length="254" mass="28733">MKKRFGVIGAFLVASTLIIHMIRQARENNVKIHKWTRSGYPPHVPPLSLFFISDVHKRKISNDLLSSINDKCDLVIIGGDFTEPGVPKLRTEENLAKLIQLGPVLFVNGNNDDEVDQDWLHQLLDSPQVYNLNDRAFTLKQGNKTIRFLGLAQRYYSQEQIDRLFAEDCADFTVVICHYPDVSRFLNGKEINMMLSGHTHGGQIRLGRFGLRSHGGVTKEEGYDKLVSNGYGTTRVSLRLGAKPETHWITLSSE</sequence>
<dbReference type="Proteomes" id="UP001179280">
    <property type="component" value="Unassembled WGS sequence"/>
</dbReference>
<accession>A0ABS2SSQ2</accession>
<proteinExistence type="predicted"/>
<dbReference type="PANTHER" id="PTHR31302">
    <property type="entry name" value="TRANSMEMBRANE PROTEIN WITH METALLOPHOSPHOESTERASE DOMAIN-RELATED"/>
    <property type="match status" value="1"/>
</dbReference>
<organism evidence="2 3">
    <name type="scientific">Shouchella xiaoxiensis</name>
    <dbReference type="NCBI Taxonomy" id="766895"/>
    <lineage>
        <taxon>Bacteria</taxon>
        <taxon>Bacillati</taxon>
        <taxon>Bacillota</taxon>
        <taxon>Bacilli</taxon>
        <taxon>Bacillales</taxon>
        <taxon>Bacillaceae</taxon>
        <taxon>Shouchella</taxon>
    </lineage>
</organism>
<feature type="domain" description="Calcineurin-like phosphoesterase" evidence="1">
    <location>
        <begin position="50"/>
        <end position="201"/>
    </location>
</feature>
<reference evidence="2" key="1">
    <citation type="submission" date="2021-01" db="EMBL/GenBank/DDBJ databases">
        <title>Genomic Encyclopedia of Type Strains, Phase IV (KMG-IV): sequencing the most valuable type-strain genomes for metagenomic binning, comparative biology and taxonomic classification.</title>
        <authorList>
            <person name="Goeker M."/>
        </authorList>
    </citation>
    <scope>NUCLEOTIDE SEQUENCE</scope>
    <source>
        <strain evidence="2">DSM 21943</strain>
    </source>
</reference>
<evidence type="ECO:0000313" key="2">
    <source>
        <dbReference type="EMBL" id="MBM7838280.1"/>
    </source>
</evidence>
<dbReference type="InterPro" id="IPR051158">
    <property type="entry name" value="Metallophosphoesterase_sf"/>
</dbReference>
<dbReference type="InterPro" id="IPR029052">
    <property type="entry name" value="Metallo-depent_PP-like"/>
</dbReference>
<evidence type="ECO:0000259" key="1">
    <source>
        <dbReference type="Pfam" id="PF00149"/>
    </source>
</evidence>
<dbReference type="SUPFAM" id="SSF56300">
    <property type="entry name" value="Metallo-dependent phosphatases"/>
    <property type="match status" value="1"/>
</dbReference>